<name>A0A1G6Z4Z5_9BACL</name>
<dbReference type="STRING" id="426756.SAMN04488126_102203"/>
<protein>
    <submittedName>
        <fullName evidence="1">Uncharacterized protein</fullName>
    </submittedName>
</protein>
<dbReference type="AlphaFoldDB" id="A0A1G6Z4Z5"/>
<dbReference type="EMBL" id="FNAR01000002">
    <property type="protein sequence ID" value="SDD97591.1"/>
    <property type="molecule type" value="Genomic_DNA"/>
</dbReference>
<accession>A0A1G6Z4Z5</accession>
<reference evidence="1 2" key="1">
    <citation type="submission" date="2016-10" db="EMBL/GenBank/DDBJ databases">
        <authorList>
            <person name="de Groot N.N."/>
        </authorList>
    </citation>
    <scope>NUCLEOTIDE SEQUENCE [LARGE SCALE GENOMIC DNA]</scope>
    <source>
        <strain evidence="1 2">CGMCC 1.6762</strain>
    </source>
</reference>
<evidence type="ECO:0000313" key="2">
    <source>
        <dbReference type="Proteomes" id="UP000198823"/>
    </source>
</evidence>
<evidence type="ECO:0000313" key="1">
    <source>
        <dbReference type="EMBL" id="SDD97591.1"/>
    </source>
</evidence>
<organism evidence="1 2">
    <name type="scientific">Bhargavaea beijingensis</name>
    <dbReference type="NCBI Taxonomy" id="426756"/>
    <lineage>
        <taxon>Bacteria</taxon>
        <taxon>Bacillati</taxon>
        <taxon>Bacillota</taxon>
        <taxon>Bacilli</taxon>
        <taxon>Bacillales</taxon>
        <taxon>Caryophanaceae</taxon>
        <taxon>Bhargavaea</taxon>
    </lineage>
</organism>
<gene>
    <name evidence="1" type="ORF">SAMN04488126_102203</name>
</gene>
<dbReference type="Proteomes" id="UP000198823">
    <property type="component" value="Unassembled WGS sequence"/>
</dbReference>
<proteinExistence type="predicted"/>
<sequence>MYTYTVNQQSVLTGAGPLLFTRPAHIPNCAYDACDSSKRRDRVDPRLAQLLQMTSLYGTLAKFYEHSDPEKHIYFYKKHIQYEMQLVQTYWALHGQPETHAWDDHYHA</sequence>